<evidence type="ECO:0000256" key="1">
    <source>
        <dbReference type="SAM" id="SignalP"/>
    </source>
</evidence>
<dbReference type="EMBL" id="JACHCE010000006">
    <property type="protein sequence ID" value="MBB5637938.1"/>
    <property type="molecule type" value="Genomic_DNA"/>
</dbReference>
<feature type="signal peptide" evidence="1">
    <location>
        <begin position="1"/>
        <end position="19"/>
    </location>
</feature>
<sequence>MKLKFPILFSALVALSVTACKQKETAAVETTSKGVTIPDSVLVDVTTAREYVKNYASHAGYVDQTEEEIRARVPKKPDTRCVWFSKDRLKQMLNQLEKEDGDGVRFYMITYNNKYDTTTTDKKRPAPPKKYWGYNTLLMVSTRPVDTKEGILHFDYYKDIVKQESSASKTVNKDNPGFIVTFVPENRGELCPPPSNCVSIGATLLLDTLPKIVSLPK</sequence>
<protein>
    <recommendedName>
        <fullName evidence="4">Lipoprotein</fullName>
    </recommendedName>
</protein>
<name>A0A7W8ZPR4_9SPHI</name>
<evidence type="ECO:0000313" key="3">
    <source>
        <dbReference type="Proteomes" id="UP000537204"/>
    </source>
</evidence>
<keyword evidence="1" id="KW-0732">Signal</keyword>
<dbReference type="AlphaFoldDB" id="A0A7W8ZPR4"/>
<accession>A0A7W8ZPR4</accession>
<dbReference type="PROSITE" id="PS51257">
    <property type="entry name" value="PROKAR_LIPOPROTEIN"/>
    <property type="match status" value="1"/>
</dbReference>
<gene>
    <name evidence="2" type="ORF">HDE68_003863</name>
</gene>
<evidence type="ECO:0008006" key="4">
    <source>
        <dbReference type="Google" id="ProtNLM"/>
    </source>
</evidence>
<comment type="caution">
    <text evidence="2">The sequence shown here is derived from an EMBL/GenBank/DDBJ whole genome shotgun (WGS) entry which is preliminary data.</text>
</comment>
<proteinExistence type="predicted"/>
<dbReference type="Proteomes" id="UP000537204">
    <property type="component" value="Unassembled WGS sequence"/>
</dbReference>
<evidence type="ECO:0000313" key="2">
    <source>
        <dbReference type="EMBL" id="MBB5637938.1"/>
    </source>
</evidence>
<dbReference type="RefSeq" id="WP_183883785.1">
    <property type="nucleotide sequence ID" value="NZ_JACHCD010000001.1"/>
</dbReference>
<organism evidence="2 3">
    <name type="scientific">Pedobacter cryoconitis</name>
    <dbReference type="NCBI Taxonomy" id="188932"/>
    <lineage>
        <taxon>Bacteria</taxon>
        <taxon>Pseudomonadati</taxon>
        <taxon>Bacteroidota</taxon>
        <taxon>Sphingobacteriia</taxon>
        <taxon>Sphingobacteriales</taxon>
        <taxon>Sphingobacteriaceae</taxon>
        <taxon>Pedobacter</taxon>
    </lineage>
</organism>
<feature type="chain" id="PRO_5031256038" description="Lipoprotein" evidence="1">
    <location>
        <begin position="20"/>
        <end position="217"/>
    </location>
</feature>
<reference evidence="2 3" key="1">
    <citation type="submission" date="2020-08" db="EMBL/GenBank/DDBJ databases">
        <title>Genomic Encyclopedia of Type Strains, Phase IV (KMG-V): Genome sequencing to study the core and pangenomes of soil and plant-associated prokaryotes.</title>
        <authorList>
            <person name="Whitman W."/>
        </authorList>
    </citation>
    <scope>NUCLEOTIDE SEQUENCE [LARGE SCALE GENOMIC DNA]</scope>
    <source>
        <strain evidence="2 3">S3M1</strain>
    </source>
</reference>